<evidence type="ECO:0000313" key="3">
    <source>
        <dbReference type="EMBL" id="MVT41985.1"/>
    </source>
</evidence>
<evidence type="ECO:0000313" key="4">
    <source>
        <dbReference type="Proteomes" id="UP000468388"/>
    </source>
</evidence>
<comment type="similarity">
    <text evidence="1">Belongs to the universal stress protein A family.</text>
</comment>
<dbReference type="PANTHER" id="PTHR46268:SF6">
    <property type="entry name" value="UNIVERSAL STRESS PROTEIN UP12"/>
    <property type="match status" value="1"/>
</dbReference>
<proteinExistence type="inferred from homology"/>
<dbReference type="EMBL" id="WRXO01000004">
    <property type="protein sequence ID" value="MVT41985.1"/>
    <property type="molecule type" value="Genomic_DNA"/>
</dbReference>
<protein>
    <recommendedName>
        <fullName evidence="2">UspA domain-containing protein</fullName>
    </recommendedName>
</protein>
<feature type="domain" description="UspA" evidence="2">
    <location>
        <begin position="140"/>
        <end position="267"/>
    </location>
</feature>
<organism evidence="3 4">
    <name type="scientific">Chitinophaga oryziterrae</name>
    <dbReference type="NCBI Taxonomy" id="1031224"/>
    <lineage>
        <taxon>Bacteria</taxon>
        <taxon>Pseudomonadati</taxon>
        <taxon>Bacteroidota</taxon>
        <taxon>Chitinophagia</taxon>
        <taxon>Chitinophagales</taxon>
        <taxon>Chitinophagaceae</taxon>
        <taxon>Chitinophaga</taxon>
    </lineage>
</organism>
<sequence>MKKVLVPTDFSSCASNALNFAVQSAKLFPMEICIIHIFEESDDLYPLRKAELEHQLDLLKLSISEAEGVTVKTKAIRGLVNDVIISEALAEKVDMIIMGTFGAGGVMEKLWGSRTAITIKHSPLPVLLIPYDYEWTKPEKMLLATSNFEEEPALLDFVFGLAGSYKAKIELAVFTDEDFDDNITVFVKTTHITHYEQRLKERYPDAVIEAMQVSGKDFPEAMQQHLRDKNIDMLVMMTYQKNFVERIFHPSMTRKMSYITSVPLLAIPARGIAV</sequence>
<dbReference type="PRINTS" id="PR01438">
    <property type="entry name" value="UNVRSLSTRESS"/>
</dbReference>
<evidence type="ECO:0000256" key="1">
    <source>
        <dbReference type="ARBA" id="ARBA00008791"/>
    </source>
</evidence>
<gene>
    <name evidence="3" type="ORF">GO495_15445</name>
</gene>
<dbReference type="RefSeq" id="WP_157300621.1">
    <property type="nucleotide sequence ID" value="NZ_BAAAZB010000005.1"/>
</dbReference>
<dbReference type="OrthoDB" id="9788959at2"/>
<comment type="caution">
    <text evidence="3">The sequence shown here is derived from an EMBL/GenBank/DDBJ whole genome shotgun (WGS) entry which is preliminary data.</text>
</comment>
<dbReference type="InterPro" id="IPR014729">
    <property type="entry name" value="Rossmann-like_a/b/a_fold"/>
</dbReference>
<dbReference type="PANTHER" id="PTHR46268">
    <property type="entry name" value="STRESS RESPONSE PROTEIN NHAX"/>
    <property type="match status" value="1"/>
</dbReference>
<dbReference type="InterPro" id="IPR006016">
    <property type="entry name" value="UspA"/>
</dbReference>
<name>A0A6N8J9M3_9BACT</name>
<reference evidence="3 4" key="1">
    <citation type="submission" date="2019-12" db="EMBL/GenBank/DDBJ databases">
        <title>The draft genomic sequence of strain Chitinophaga oryziterrae JCM 16595.</title>
        <authorList>
            <person name="Zhang X."/>
        </authorList>
    </citation>
    <scope>NUCLEOTIDE SEQUENCE [LARGE SCALE GENOMIC DNA]</scope>
    <source>
        <strain evidence="3 4">JCM 16595</strain>
    </source>
</reference>
<feature type="domain" description="UspA" evidence="2">
    <location>
        <begin position="1"/>
        <end position="130"/>
    </location>
</feature>
<dbReference type="Gene3D" id="3.40.50.620">
    <property type="entry name" value="HUPs"/>
    <property type="match status" value="2"/>
</dbReference>
<dbReference type="InterPro" id="IPR006015">
    <property type="entry name" value="Universal_stress_UspA"/>
</dbReference>
<evidence type="ECO:0000259" key="2">
    <source>
        <dbReference type="Pfam" id="PF00582"/>
    </source>
</evidence>
<accession>A0A6N8J9M3</accession>
<dbReference type="Pfam" id="PF00582">
    <property type="entry name" value="Usp"/>
    <property type="match status" value="2"/>
</dbReference>
<dbReference type="AlphaFoldDB" id="A0A6N8J9M3"/>
<dbReference type="Proteomes" id="UP000468388">
    <property type="component" value="Unassembled WGS sequence"/>
</dbReference>
<keyword evidence="4" id="KW-1185">Reference proteome</keyword>
<dbReference type="CDD" id="cd00293">
    <property type="entry name" value="USP-like"/>
    <property type="match status" value="1"/>
</dbReference>
<dbReference type="SUPFAM" id="SSF52402">
    <property type="entry name" value="Adenine nucleotide alpha hydrolases-like"/>
    <property type="match status" value="2"/>
</dbReference>